<dbReference type="STRING" id="688246.Premu_0306"/>
<dbReference type="EMBL" id="GL945017">
    <property type="protein sequence ID" value="EGN55790.1"/>
    <property type="molecule type" value="Genomic_DNA"/>
</dbReference>
<evidence type="ECO:0000313" key="1">
    <source>
        <dbReference type="EMBL" id="EGN55790.1"/>
    </source>
</evidence>
<name>F8NA60_9BACT</name>
<dbReference type="HOGENOM" id="CLU_2718977_0_0_10"/>
<accession>F8NA60</accession>
<reference evidence="2" key="1">
    <citation type="journal article" date="2011" name="Stand. Genomic Sci.">
        <title>Non-contiguous finished genome sequence of the opportunistic oral pathogen Prevotella multisaccharivorax type strain (PPPA20).</title>
        <authorList>
            <person name="Pati A."/>
            <person name="Gronow S."/>
            <person name="Lu M."/>
            <person name="Lapidus A."/>
            <person name="Nolan M."/>
            <person name="Lucas S."/>
            <person name="Hammon N."/>
            <person name="Deshpande S."/>
            <person name="Cheng J.F."/>
            <person name="Tapia R."/>
            <person name="Han C."/>
            <person name="Goodwin L."/>
            <person name="Pitluck S."/>
            <person name="Liolios K."/>
            <person name="Pagani I."/>
            <person name="Mavromatis K."/>
            <person name="Mikhailova N."/>
            <person name="Huntemann M."/>
            <person name="Chen A."/>
            <person name="Palaniappan K."/>
            <person name="Land M."/>
            <person name="Hauser L."/>
            <person name="Detter J.C."/>
            <person name="Brambilla E.M."/>
            <person name="Rohde M."/>
            <person name="Goker M."/>
            <person name="Woyke T."/>
            <person name="Bristow J."/>
            <person name="Eisen J.A."/>
            <person name="Markowitz V."/>
            <person name="Hugenholtz P."/>
            <person name="Kyrpides N.C."/>
            <person name="Klenk H.P."/>
            <person name="Ivanova N."/>
        </authorList>
    </citation>
    <scope>NUCLEOTIDE SEQUENCE [LARGE SCALE GENOMIC DNA]</scope>
    <source>
        <strain evidence="2">DSM 17128</strain>
    </source>
</reference>
<dbReference type="Proteomes" id="UP000002772">
    <property type="component" value="Unassembled WGS sequence"/>
</dbReference>
<gene>
    <name evidence="1" type="ORF">Premu_0306</name>
</gene>
<organism evidence="1 2">
    <name type="scientific">Hallella multisaccharivorax DSM 17128</name>
    <dbReference type="NCBI Taxonomy" id="688246"/>
    <lineage>
        <taxon>Bacteria</taxon>
        <taxon>Pseudomonadati</taxon>
        <taxon>Bacteroidota</taxon>
        <taxon>Bacteroidia</taxon>
        <taxon>Bacteroidales</taxon>
        <taxon>Prevotellaceae</taxon>
        <taxon>Hallella</taxon>
    </lineage>
</organism>
<keyword evidence="2" id="KW-1185">Reference proteome</keyword>
<evidence type="ECO:0000313" key="2">
    <source>
        <dbReference type="Proteomes" id="UP000002772"/>
    </source>
</evidence>
<dbReference type="AlphaFoldDB" id="F8NA60"/>
<sequence>MNTTNITKELKPLQGAVSPFAFNADDTLWDCQDHPKYHTVFSTSKSCFPCFCKPLITNTHHPIPNSHGTKNT</sequence>
<protein>
    <submittedName>
        <fullName evidence="1">Uncharacterized protein</fullName>
    </submittedName>
</protein>
<proteinExistence type="predicted"/>